<keyword evidence="4" id="KW-0833">Ubl conjugation pathway</keyword>
<feature type="compositionally biased region" description="Polar residues" evidence="6">
    <location>
        <begin position="309"/>
        <end position="318"/>
    </location>
</feature>
<evidence type="ECO:0000259" key="8">
    <source>
        <dbReference type="Pfam" id="PF04377"/>
    </source>
</evidence>
<dbReference type="PANTHER" id="PTHR21367">
    <property type="entry name" value="ARGININE-TRNA-PROTEIN TRANSFERASE 1"/>
    <property type="match status" value="1"/>
</dbReference>
<accession>A0A8S0U6K8</accession>
<protein>
    <recommendedName>
        <fullName evidence="2">arginyltransferase</fullName>
        <ecNumber evidence="2">2.3.2.8</ecNumber>
    </recommendedName>
</protein>
<evidence type="ECO:0000256" key="6">
    <source>
        <dbReference type="SAM" id="MobiDB-lite"/>
    </source>
</evidence>
<reference evidence="9 10" key="1">
    <citation type="submission" date="2019-12" db="EMBL/GenBank/DDBJ databases">
        <authorList>
            <person name="Alioto T."/>
            <person name="Alioto T."/>
            <person name="Gomez Garrido J."/>
        </authorList>
    </citation>
    <scope>NUCLEOTIDE SEQUENCE [LARGE SCALE GENOMIC DNA]</scope>
</reference>
<feature type="domain" description="N-end aminoacyl transferase N-terminal" evidence="7">
    <location>
        <begin position="36"/>
        <end position="106"/>
    </location>
</feature>
<dbReference type="GO" id="GO:0005737">
    <property type="term" value="C:cytoplasm"/>
    <property type="evidence" value="ECO:0007669"/>
    <property type="project" value="TreeGrafter"/>
</dbReference>
<organism evidence="9 10">
    <name type="scientific">Olea europaea subsp. europaea</name>
    <dbReference type="NCBI Taxonomy" id="158383"/>
    <lineage>
        <taxon>Eukaryota</taxon>
        <taxon>Viridiplantae</taxon>
        <taxon>Streptophyta</taxon>
        <taxon>Embryophyta</taxon>
        <taxon>Tracheophyta</taxon>
        <taxon>Spermatophyta</taxon>
        <taxon>Magnoliopsida</taxon>
        <taxon>eudicotyledons</taxon>
        <taxon>Gunneridae</taxon>
        <taxon>Pentapetalae</taxon>
        <taxon>asterids</taxon>
        <taxon>lamiids</taxon>
        <taxon>Lamiales</taxon>
        <taxon>Oleaceae</taxon>
        <taxon>Oleeae</taxon>
        <taxon>Olea</taxon>
    </lineage>
</organism>
<keyword evidence="5" id="KW-0012">Acyltransferase</keyword>
<dbReference type="PIRSF" id="PIRSF037207">
    <property type="entry name" value="ATE1_euk"/>
    <property type="match status" value="1"/>
</dbReference>
<evidence type="ECO:0000256" key="5">
    <source>
        <dbReference type="ARBA" id="ARBA00023315"/>
    </source>
</evidence>
<dbReference type="OrthoDB" id="74183at2759"/>
<feature type="compositionally biased region" description="Acidic residues" evidence="6">
    <location>
        <begin position="565"/>
        <end position="580"/>
    </location>
</feature>
<dbReference type="GO" id="GO:0004057">
    <property type="term" value="F:arginyl-tRNA--protein transferase activity"/>
    <property type="evidence" value="ECO:0007669"/>
    <property type="project" value="UniProtKB-EC"/>
</dbReference>
<dbReference type="Pfam" id="PF04377">
    <property type="entry name" value="ATE_C"/>
    <property type="match status" value="1"/>
</dbReference>
<dbReference type="Proteomes" id="UP000594638">
    <property type="component" value="Unassembled WGS sequence"/>
</dbReference>
<feature type="region of interest" description="Disordered" evidence="6">
    <location>
        <begin position="565"/>
        <end position="593"/>
    </location>
</feature>
<feature type="region of interest" description="Disordered" evidence="6">
    <location>
        <begin position="302"/>
        <end position="329"/>
    </location>
</feature>
<evidence type="ECO:0000313" key="9">
    <source>
        <dbReference type="EMBL" id="CAA3014182.1"/>
    </source>
</evidence>
<dbReference type="SUPFAM" id="SSF55729">
    <property type="entry name" value="Acyl-CoA N-acyltransferases (Nat)"/>
    <property type="match status" value="1"/>
</dbReference>
<dbReference type="PANTHER" id="PTHR21367:SF1">
    <property type="entry name" value="ARGINYL-TRNA--PROTEIN TRANSFERASE 1"/>
    <property type="match status" value="1"/>
</dbReference>
<feature type="domain" description="N-end rule aminoacyl transferase C-terminal" evidence="8">
    <location>
        <begin position="349"/>
        <end position="491"/>
    </location>
</feature>
<evidence type="ECO:0000313" key="10">
    <source>
        <dbReference type="Proteomes" id="UP000594638"/>
    </source>
</evidence>
<evidence type="ECO:0000259" key="7">
    <source>
        <dbReference type="Pfam" id="PF04376"/>
    </source>
</evidence>
<dbReference type="Gramene" id="OE9A065440T2">
    <property type="protein sequence ID" value="OE9A065440C2"/>
    <property type="gene ID" value="OE9A065440"/>
</dbReference>
<gene>
    <name evidence="9" type="ORF">OLEA9_A065440</name>
</gene>
<dbReference type="AlphaFoldDB" id="A0A8S0U6K8"/>
<evidence type="ECO:0000256" key="3">
    <source>
        <dbReference type="ARBA" id="ARBA00022679"/>
    </source>
</evidence>
<comment type="caution">
    <text evidence="9">The sequence shown here is derived from an EMBL/GenBank/DDBJ whole genome shotgun (WGS) entry which is preliminary data.</text>
</comment>
<name>A0A8S0U6K8_OLEEU</name>
<sequence length="646" mass="72847">MAETNKMRSEASTSVGGGNDNSGGESVVIDVGRRKSSCGYCKSGSRSSISHGLWAESLTVDDYQALLDRGWRRSGCFLYKPEMEKTCCPSYTIRLKASDFIPSKEQLRVSKRMQRFLDGQLDAKRSDKLLDEPNSCEGSCSNAKNLSASSSAKESLEADFEGKDKANQFMHYASQQIDNIVQSCVKHWELFGDIQLPKASVKKVAPAKRKLLAEESEDLVYSCNIAFQIAATVRRSKTDAEQMKSLEQGVGENRHPTELSPKLIAELLASQLKEPAKLSGLLIRACNGHINFYSTTEQAHSVKGGNAKKPTQSFTASGGNRCLKKTSGQPNGQKRMFEICLKRSSFDYEEYSLYRKYQLSVHNDTEDHVSEDSYRRFLVDTPLVYVPPNSYGAVPPSGFGSFHQQYVVDGKLIAVGVIDILPKCVSSKYLFWDPDFAFLSLGKFSALEEIRWVRENQVHCPNLQYYYLGYYIHSCSKMRYKAAYQPSELLCPLRYQWVPYDVAKVLLDRRKYVVLSDFDPSQNGDSSSAQPRNITDNYMEMEEQHDDPFQEGSNDIYFNNDEEMTELDSEDSDNESDSESSDPTTVESEDVDASNILIGLKGAHLKYKDLQQAFDPSHRKFIETQLHRYQIVVGKELSERMAYSLG</sequence>
<proteinExistence type="inferred from homology"/>
<comment type="similarity">
    <text evidence="1">Belongs to the R-transferase family.</text>
</comment>
<dbReference type="InterPro" id="IPR007471">
    <property type="entry name" value="N-end_Aminoacyl_Trfase_N"/>
</dbReference>
<dbReference type="Pfam" id="PF04376">
    <property type="entry name" value="ATE_N"/>
    <property type="match status" value="1"/>
</dbReference>
<evidence type="ECO:0000256" key="4">
    <source>
        <dbReference type="ARBA" id="ARBA00022786"/>
    </source>
</evidence>
<evidence type="ECO:0000256" key="2">
    <source>
        <dbReference type="ARBA" id="ARBA00012025"/>
    </source>
</evidence>
<feature type="region of interest" description="Disordered" evidence="6">
    <location>
        <begin position="1"/>
        <end position="26"/>
    </location>
</feature>
<dbReference type="EC" id="2.3.2.8" evidence="2"/>
<dbReference type="EMBL" id="CACTIH010007472">
    <property type="protein sequence ID" value="CAA3014182.1"/>
    <property type="molecule type" value="Genomic_DNA"/>
</dbReference>
<dbReference type="InterPro" id="IPR016181">
    <property type="entry name" value="Acyl_CoA_acyltransferase"/>
</dbReference>
<dbReference type="InterPro" id="IPR017137">
    <property type="entry name" value="Arg-tRNA-P_Trfase_1_euk"/>
</dbReference>
<dbReference type="InterPro" id="IPR007472">
    <property type="entry name" value="N-end_Aminoacyl_Trfase_C"/>
</dbReference>
<keyword evidence="3 9" id="KW-0808">Transferase</keyword>
<keyword evidence="10" id="KW-1185">Reference proteome</keyword>
<evidence type="ECO:0000256" key="1">
    <source>
        <dbReference type="ARBA" id="ARBA00009991"/>
    </source>
</evidence>
<dbReference type="InterPro" id="IPR030700">
    <property type="entry name" value="N-end_Aminoacyl_Trfase"/>
</dbReference>